<proteinExistence type="predicted"/>
<gene>
    <name evidence="1" type="ORF">IW261DRAFT_1425236</name>
</gene>
<name>A0AA39NT86_9AGAR</name>
<accession>A0AA39NT86</accession>
<comment type="caution">
    <text evidence="1">The sequence shown here is derived from an EMBL/GenBank/DDBJ whole genome shotgun (WGS) entry which is preliminary data.</text>
</comment>
<protein>
    <submittedName>
        <fullName evidence="1">Uncharacterized protein</fullName>
    </submittedName>
</protein>
<reference evidence="1" key="1">
    <citation type="submission" date="2023-06" db="EMBL/GenBank/DDBJ databases">
        <authorList>
            <consortium name="Lawrence Berkeley National Laboratory"/>
            <person name="Ahrendt S."/>
            <person name="Sahu N."/>
            <person name="Indic B."/>
            <person name="Wong-Bajracharya J."/>
            <person name="Merenyi Z."/>
            <person name="Ke H.-M."/>
            <person name="Monk M."/>
            <person name="Kocsube S."/>
            <person name="Drula E."/>
            <person name="Lipzen A."/>
            <person name="Balint B."/>
            <person name="Henrissat B."/>
            <person name="Andreopoulos B."/>
            <person name="Martin F.M."/>
            <person name="Harder C.B."/>
            <person name="Rigling D."/>
            <person name="Ford K.L."/>
            <person name="Foster G.D."/>
            <person name="Pangilinan J."/>
            <person name="Papanicolaou A."/>
            <person name="Barry K."/>
            <person name="LaButti K."/>
            <person name="Viragh M."/>
            <person name="Koriabine M."/>
            <person name="Yan M."/>
            <person name="Riley R."/>
            <person name="Champramary S."/>
            <person name="Plett K.L."/>
            <person name="Tsai I.J."/>
            <person name="Slot J."/>
            <person name="Sipos G."/>
            <person name="Plett J."/>
            <person name="Nagy L.G."/>
            <person name="Grigoriev I.V."/>
        </authorList>
    </citation>
    <scope>NUCLEOTIDE SEQUENCE</scope>
    <source>
        <strain evidence="1">ICMP 16352</strain>
    </source>
</reference>
<evidence type="ECO:0000313" key="2">
    <source>
        <dbReference type="Proteomes" id="UP001175227"/>
    </source>
</evidence>
<dbReference type="EMBL" id="JAUEPR010000051">
    <property type="protein sequence ID" value="KAK0471429.1"/>
    <property type="molecule type" value="Genomic_DNA"/>
</dbReference>
<organism evidence="1 2">
    <name type="scientific">Armillaria novae-zelandiae</name>
    <dbReference type="NCBI Taxonomy" id="153914"/>
    <lineage>
        <taxon>Eukaryota</taxon>
        <taxon>Fungi</taxon>
        <taxon>Dikarya</taxon>
        <taxon>Basidiomycota</taxon>
        <taxon>Agaricomycotina</taxon>
        <taxon>Agaricomycetes</taxon>
        <taxon>Agaricomycetidae</taxon>
        <taxon>Agaricales</taxon>
        <taxon>Marasmiineae</taxon>
        <taxon>Physalacriaceae</taxon>
        <taxon>Armillaria</taxon>
    </lineage>
</organism>
<evidence type="ECO:0000313" key="1">
    <source>
        <dbReference type="EMBL" id="KAK0471429.1"/>
    </source>
</evidence>
<keyword evidence="2" id="KW-1185">Reference proteome</keyword>
<dbReference type="Proteomes" id="UP001175227">
    <property type="component" value="Unassembled WGS sequence"/>
</dbReference>
<dbReference type="AlphaFoldDB" id="A0AA39NT86"/>
<sequence length="270" mass="30382">MSGLSYPAFHASNGGRVYVPTMFSHFYLSFLRGANAGTLPRVKAAAYAAVAAERAAETQRIPKGDIYGVAKRPEVGFLKTFLNPLYRDCDDDAQRGRGDFLEHEPWLDVNSIELDKFECESDVSLESVEYYTGNWVYHRDECVGIENPILSAVVDALEIWTANFFISIWILVRTMATSPPIPTTGRHFALRLLHKVAEGYGSFTVGVALQGLQSGVEPYETVPGLRDSDTQLRDRRPEASPIPRRFGSFYYPDSRLYSLGRRINGEDRWQ</sequence>